<reference evidence="2 3" key="1">
    <citation type="journal article" date="2017" name="PLoS ONE">
        <title>Genomic sequence of 'Candidatus Liberibacter solanacearum' haplotype C and its comparison with haplotype A and B genomes.</title>
        <authorList>
            <person name="Wang J."/>
            <person name="Haapalainen M."/>
            <person name="Schott T."/>
            <person name="Thompson S.M."/>
            <person name="Smith G.R."/>
            <person name="Nissinen A.I."/>
            <person name="Pirhonen M."/>
        </authorList>
    </citation>
    <scope>NUCLEOTIDE SEQUENCE [LARGE SCALE GENOMIC DNA]</scope>
    <source>
        <strain evidence="2 3">FIN111</strain>
    </source>
</reference>
<sequence length="66" mass="7888">MCIWGLMFRIILFCWNQIGNLLLFSMGLRFRYVMDKILKNKVVVNFNSAVLGFKSFIVRFFSICRK</sequence>
<dbReference type="EMBL" id="LVWB01000014">
    <property type="protein sequence ID" value="ONI58618.1"/>
    <property type="molecule type" value="Genomic_DNA"/>
</dbReference>
<evidence type="ECO:0000313" key="2">
    <source>
        <dbReference type="EMBL" id="ONI58618.1"/>
    </source>
</evidence>
<feature type="transmembrane region" description="Helical" evidence="1">
    <location>
        <begin position="42"/>
        <end position="61"/>
    </location>
</feature>
<protein>
    <submittedName>
        <fullName evidence="2">Uncharacterized protein</fullName>
    </submittedName>
</protein>
<comment type="caution">
    <text evidence="2">The sequence shown here is derived from an EMBL/GenBank/DDBJ whole genome shotgun (WGS) entry which is preliminary data.</text>
</comment>
<dbReference type="Proteomes" id="UP000189542">
    <property type="component" value="Unassembled WGS sequence"/>
</dbReference>
<dbReference type="AlphaFoldDB" id="A0A1V2N721"/>
<evidence type="ECO:0000256" key="1">
    <source>
        <dbReference type="SAM" id="Phobius"/>
    </source>
</evidence>
<keyword evidence="1" id="KW-0472">Membrane</keyword>
<evidence type="ECO:0000313" key="3">
    <source>
        <dbReference type="Proteomes" id="UP000189542"/>
    </source>
</evidence>
<name>A0A1V2N721_9HYPH</name>
<keyword evidence="1" id="KW-0812">Transmembrane</keyword>
<gene>
    <name evidence="2" type="ORF">AYO25_04900</name>
</gene>
<proteinExistence type="predicted"/>
<feature type="transmembrane region" description="Helical" evidence="1">
    <location>
        <begin position="6"/>
        <end position="30"/>
    </location>
</feature>
<keyword evidence="1" id="KW-1133">Transmembrane helix</keyword>
<organism evidence="2 3">
    <name type="scientific">Candidatus Liberibacter solanacearum</name>
    <dbReference type="NCBI Taxonomy" id="556287"/>
    <lineage>
        <taxon>Bacteria</taxon>
        <taxon>Pseudomonadati</taxon>
        <taxon>Pseudomonadota</taxon>
        <taxon>Alphaproteobacteria</taxon>
        <taxon>Hyphomicrobiales</taxon>
        <taxon>Rhizobiaceae</taxon>
        <taxon>Liberibacter</taxon>
    </lineage>
</organism>
<accession>A0A1V2N721</accession>